<evidence type="ECO:0000256" key="7">
    <source>
        <dbReference type="SAM" id="Phobius"/>
    </source>
</evidence>
<evidence type="ECO:0000259" key="8">
    <source>
        <dbReference type="Pfam" id="PF13491"/>
    </source>
</evidence>
<evidence type="ECO:0000256" key="4">
    <source>
        <dbReference type="ARBA" id="ARBA00022989"/>
    </source>
</evidence>
<evidence type="ECO:0000256" key="3">
    <source>
        <dbReference type="ARBA" id="ARBA00022692"/>
    </source>
</evidence>
<comment type="subcellular location">
    <subcellularLocation>
        <location evidence="1">Cell membrane</location>
        <topology evidence="1">Multi-pass membrane protein</topology>
    </subcellularLocation>
</comment>
<dbReference type="Pfam" id="PF13491">
    <property type="entry name" value="FtsK_4TM"/>
    <property type="match status" value="1"/>
</dbReference>
<evidence type="ECO:0000313" key="10">
    <source>
        <dbReference type="Proteomes" id="UP000231259"/>
    </source>
</evidence>
<keyword evidence="5 7" id="KW-0472">Membrane</keyword>
<feature type="domain" description="DNA translocase FtsK 4TM region" evidence="8">
    <location>
        <begin position="21"/>
        <end position="177"/>
    </location>
</feature>
<keyword evidence="4 7" id="KW-1133">Transmembrane helix</keyword>
<dbReference type="RefSeq" id="WP_180287316.1">
    <property type="nucleotide sequence ID" value="NZ_AWWI01000040.1"/>
</dbReference>
<feature type="region of interest" description="Disordered" evidence="6">
    <location>
        <begin position="302"/>
        <end position="323"/>
    </location>
</feature>
<evidence type="ECO:0000256" key="1">
    <source>
        <dbReference type="ARBA" id="ARBA00004651"/>
    </source>
</evidence>
<keyword evidence="2" id="KW-1003">Cell membrane</keyword>
<gene>
    <name evidence="9" type="ORF">P775_04330</name>
</gene>
<proteinExistence type="predicted"/>
<feature type="transmembrane region" description="Helical" evidence="7">
    <location>
        <begin position="138"/>
        <end position="159"/>
    </location>
</feature>
<accession>A0A2G8RJ13</accession>
<keyword evidence="3 7" id="KW-0812">Transmembrane</keyword>
<feature type="transmembrane region" description="Helical" evidence="7">
    <location>
        <begin position="68"/>
        <end position="95"/>
    </location>
</feature>
<dbReference type="GO" id="GO:0005886">
    <property type="term" value="C:plasma membrane"/>
    <property type="evidence" value="ECO:0007669"/>
    <property type="project" value="UniProtKB-SubCell"/>
</dbReference>
<evidence type="ECO:0000256" key="2">
    <source>
        <dbReference type="ARBA" id="ARBA00022475"/>
    </source>
</evidence>
<feature type="transmembrane region" description="Helical" evidence="7">
    <location>
        <begin position="166"/>
        <end position="187"/>
    </location>
</feature>
<evidence type="ECO:0000256" key="5">
    <source>
        <dbReference type="ARBA" id="ARBA00023136"/>
    </source>
</evidence>
<dbReference type="InterPro" id="IPR025199">
    <property type="entry name" value="FtsK_4TM"/>
</dbReference>
<dbReference type="Proteomes" id="UP000231259">
    <property type="component" value="Unassembled WGS sequence"/>
</dbReference>
<feature type="non-terminal residue" evidence="9">
    <location>
        <position position="395"/>
    </location>
</feature>
<feature type="transmembrane region" description="Helical" evidence="7">
    <location>
        <begin position="107"/>
        <end position="126"/>
    </location>
</feature>
<evidence type="ECO:0000313" key="9">
    <source>
        <dbReference type="EMBL" id="PIL21391.1"/>
    </source>
</evidence>
<keyword evidence="10" id="KW-1185">Reference proteome</keyword>
<evidence type="ECO:0000256" key="6">
    <source>
        <dbReference type="SAM" id="MobiDB-lite"/>
    </source>
</evidence>
<name>A0A2G8RJ13_9RHOB</name>
<reference evidence="9 10" key="1">
    <citation type="submission" date="2013-09" db="EMBL/GenBank/DDBJ databases">
        <title>Genome sequencing of Phaeobacter antarcticus sp. nov. SM1211.</title>
        <authorList>
            <person name="Zhang X.-Y."/>
            <person name="Liu C."/>
            <person name="Chen X.-L."/>
            <person name="Xie B.-B."/>
            <person name="Qin Q.-L."/>
            <person name="Rong J.-C."/>
            <person name="Zhang Y.-Z."/>
        </authorList>
    </citation>
    <scope>NUCLEOTIDE SEQUENCE [LARGE SCALE GENOMIC DNA]</scope>
    <source>
        <strain evidence="9 10">SM1211</strain>
    </source>
</reference>
<feature type="transmembrane region" description="Helical" evidence="7">
    <location>
        <begin position="27"/>
        <end position="48"/>
    </location>
</feature>
<sequence length="395" mass="42876">MAYHARGRDPLFDSDMQAAIEKRGKELVGLLLVVLGIMAAAMITSYTPDDPSFMSATDAPVQNAMGRIGASIAAPLFMIVGWGSWALALTLLAWGVRMVSHRGEERAVSCLIFAPIWVAICSVYAAGQPVGAEWSHNFGLGGMFGDMMMGTMLNVLPVGASLGLKLLMLVLGGVIVAMGAFVMGFTMPELRGITRFLAMSLVMAYANLLTLLGRSASGAVQGAQAMQMAHVERRIRRREEEADTVAWAAAQDDVPQYVPTPSVRRRGPDMYMHDDYTQDEDVMEPVVEKPSFLSRMPQLIKRNDPVPEPELAEVESPELQEEPGDDRIRAKIADVIKSRLRASPEVRIAEEMPLTKGRGRRPEPLIVSHTPRGVALKPEPPITAPPRVAPVAVAA</sequence>
<organism evidence="9 10">
    <name type="scientific">Puniceibacterium antarcticum</name>
    <dbReference type="NCBI Taxonomy" id="1206336"/>
    <lineage>
        <taxon>Bacteria</taxon>
        <taxon>Pseudomonadati</taxon>
        <taxon>Pseudomonadota</taxon>
        <taxon>Alphaproteobacteria</taxon>
        <taxon>Rhodobacterales</taxon>
        <taxon>Paracoccaceae</taxon>
        <taxon>Puniceibacterium</taxon>
    </lineage>
</organism>
<feature type="compositionally biased region" description="Acidic residues" evidence="6">
    <location>
        <begin position="310"/>
        <end position="323"/>
    </location>
</feature>
<comment type="caution">
    <text evidence="9">The sequence shown here is derived from an EMBL/GenBank/DDBJ whole genome shotgun (WGS) entry which is preliminary data.</text>
</comment>
<dbReference type="EMBL" id="AWWI01000040">
    <property type="protein sequence ID" value="PIL21391.1"/>
    <property type="molecule type" value="Genomic_DNA"/>
</dbReference>
<dbReference type="AlphaFoldDB" id="A0A2G8RJ13"/>
<protein>
    <recommendedName>
        <fullName evidence="8">DNA translocase FtsK 4TM region domain-containing protein</fullName>
    </recommendedName>
</protein>